<evidence type="ECO:0000313" key="4">
    <source>
        <dbReference type="Proteomes" id="UP000501003"/>
    </source>
</evidence>
<organism evidence="3 4">
    <name type="scientific">Aquiluna borgnonia</name>
    <dbReference type="NCBI Taxonomy" id="2499157"/>
    <lineage>
        <taxon>Bacteria</taxon>
        <taxon>Bacillati</taxon>
        <taxon>Actinomycetota</taxon>
        <taxon>Actinomycetes</taxon>
        <taxon>Micrococcales</taxon>
        <taxon>Microbacteriaceae</taxon>
        <taxon>Luna cluster</taxon>
        <taxon>Luna-1 subcluster</taxon>
        <taxon>Aquiluna</taxon>
    </lineage>
</organism>
<accession>A0A7D4TJM7</accession>
<dbReference type="KEGG" id="aqg:HRU87_00530"/>
<feature type="domain" description="DUF4395" evidence="2">
    <location>
        <begin position="12"/>
        <end position="143"/>
    </location>
</feature>
<reference evidence="3 4" key="1">
    <citation type="submission" date="2020-05" db="EMBL/GenBank/DDBJ databases">
        <title>Aquirufa sp. strain 15G-AUS-rot a new Aquirufa species.</title>
        <authorList>
            <person name="Pitt A."/>
            <person name="Hahn M.W."/>
        </authorList>
    </citation>
    <scope>NUCLEOTIDE SEQUENCE [LARGE SCALE GENOMIC DNA]</scope>
    <source>
        <strain evidence="3 4">15G-AUS-rot</strain>
    </source>
</reference>
<dbReference type="Pfam" id="PF14340">
    <property type="entry name" value="DUF4395"/>
    <property type="match status" value="1"/>
</dbReference>
<proteinExistence type="predicted"/>
<dbReference type="AlphaFoldDB" id="A0A7D4TJM7"/>
<keyword evidence="1" id="KW-0812">Transmembrane</keyword>
<dbReference type="EMBL" id="CP054056">
    <property type="protein sequence ID" value="QKJ24732.1"/>
    <property type="molecule type" value="Genomic_DNA"/>
</dbReference>
<keyword evidence="1" id="KW-0472">Membrane</keyword>
<evidence type="ECO:0000313" key="3">
    <source>
        <dbReference type="EMBL" id="QKJ24732.1"/>
    </source>
</evidence>
<sequence>MLIQEYDFPVFNERAIRGAAGLLFVLGFAGWLIAFTTGDFSLMRFFGAVFMFDMFLRLFAGQRFTPSLVISDLLVRNQRPEWVDAKPKQTAWAIGFVMVLIACFAMGWLGIRNEIVLAWCGLCLSLLFAEAAFGFCAGCWIHMKFSKDKPRLCSGDVCNYNHREHE</sequence>
<dbReference type="InterPro" id="IPR025508">
    <property type="entry name" value="DUF4395"/>
</dbReference>
<keyword evidence="1" id="KW-1133">Transmembrane helix</keyword>
<protein>
    <submittedName>
        <fullName evidence="3">DUF4395 domain-containing protein</fullName>
    </submittedName>
</protein>
<evidence type="ECO:0000256" key="1">
    <source>
        <dbReference type="SAM" id="Phobius"/>
    </source>
</evidence>
<keyword evidence="4" id="KW-1185">Reference proteome</keyword>
<feature type="transmembrane region" description="Helical" evidence="1">
    <location>
        <begin position="15"/>
        <end position="35"/>
    </location>
</feature>
<evidence type="ECO:0000259" key="2">
    <source>
        <dbReference type="Pfam" id="PF14340"/>
    </source>
</evidence>
<dbReference type="Proteomes" id="UP000501003">
    <property type="component" value="Chromosome"/>
</dbReference>
<gene>
    <name evidence="3" type="ORF">HRU87_00530</name>
</gene>
<feature type="transmembrane region" description="Helical" evidence="1">
    <location>
        <begin position="91"/>
        <end position="110"/>
    </location>
</feature>
<name>A0A7D4TJM7_9MICO</name>
<feature type="transmembrane region" description="Helical" evidence="1">
    <location>
        <begin position="116"/>
        <end position="141"/>
    </location>
</feature>